<name>A0A4Y2IHB8_ARAVE</name>
<feature type="transmembrane region" description="Helical" evidence="1">
    <location>
        <begin position="147"/>
        <end position="165"/>
    </location>
</feature>
<keyword evidence="1" id="KW-0472">Membrane</keyword>
<evidence type="ECO:0000313" key="3">
    <source>
        <dbReference type="Proteomes" id="UP000499080"/>
    </source>
</evidence>
<organism evidence="2 3">
    <name type="scientific">Araneus ventricosus</name>
    <name type="common">Orbweaver spider</name>
    <name type="synonym">Epeira ventricosa</name>
    <dbReference type="NCBI Taxonomy" id="182803"/>
    <lineage>
        <taxon>Eukaryota</taxon>
        <taxon>Metazoa</taxon>
        <taxon>Ecdysozoa</taxon>
        <taxon>Arthropoda</taxon>
        <taxon>Chelicerata</taxon>
        <taxon>Arachnida</taxon>
        <taxon>Araneae</taxon>
        <taxon>Araneomorphae</taxon>
        <taxon>Entelegynae</taxon>
        <taxon>Araneoidea</taxon>
        <taxon>Araneidae</taxon>
        <taxon>Araneus</taxon>
    </lineage>
</organism>
<gene>
    <name evidence="2" type="ORF">AVEN_236655_1</name>
</gene>
<dbReference type="AlphaFoldDB" id="A0A4Y2IHB8"/>
<comment type="caution">
    <text evidence="2">The sequence shown here is derived from an EMBL/GenBank/DDBJ whole genome shotgun (WGS) entry which is preliminary data.</text>
</comment>
<keyword evidence="1" id="KW-1133">Transmembrane helix</keyword>
<dbReference type="Proteomes" id="UP000499080">
    <property type="component" value="Unassembled WGS sequence"/>
</dbReference>
<dbReference type="EMBL" id="BGPR01002664">
    <property type="protein sequence ID" value="GBM77088.1"/>
    <property type="molecule type" value="Genomic_DNA"/>
</dbReference>
<feature type="transmembrane region" description="Helical" evidence="1">
    <location>
        <begin position="74"/>
        <end position="95"/>
    </location>
</feature>
<proteinExistence type="predicted"/>
<sequence length="166" mass="19381">MYAVILFHIFYRYTLSESLRYHQQHPTTEIFRIIKQLENVFSLPASLAFTHIAYHDSIPLYMVIHARKFLKNPYLIYLSINFVAAFGTMVVAHCVQSKSNAILKVVCPSATQTLAIDFHNAKDEKIRKDCKFLKWVELHPCLMKEPLLIFHVIWLLISGILLVEYL</sequence>
<protein>
    <submittedName>
        <fullName evidence="2">Uncharacterized protein</fullName>
    </submittedName>
</protein>
<keyword evidence="3" id="KW-1185">Reference proteome</keyword>
<evidence type="ECO:0000313" key="2">
    <source>
        <dbReference type="EMBL" id="GBM77088.1"/>
    </source>
</evidence>
<reference evidence="2 3" key="1">
    <citation type="journal article" date="2019" name="Sci. Rep.">
        <title>Orb-weaving spider Araneus ventricosus genome elucidates the spidroin gene catalogue.</title>
        <authorList>
            <person name="Kono N."/>
            <person name="Nakamura H."/>
            <person name="Ohtoshi R."/>
            <person name="Moran D.A.P."/>
            <person name="Shinohara A."/>
            <person name="Yoshida Y."/>
            <person name="Fujiwara M."/>
            <person name="Mori M."/>
            <person name="Tomita M."/>
            <person name="Arakawa K."/>
        </authorList>
    </citation>
    <scope>NUCLEOTIDE SEQUENCE [LARGE SCALE GENOMIC DNA]</scope>
</reference>
<accession>A0A4Y2IHB8</accession>
<evidence type="ECO:0000256" key="1">
    <source>
        <dbReference type="SAM" id="Phobius"/>
    </source>
</evidence>
<keyword evidence="1" id="KW-0812">Transmembrane</keyword>